<evidence type="ECO:0000313" key="2">
    <source>
        <dbReference type="Proteomes" id="UP000784294"/>
    </source>
</evidence>
<organism evidence="1 2">
    <name type="scientific">Protopolystoma xenopodis</name>
    <dbReference type="NCBI Taxonomy" id="117903"/>
    <lineage>
        <taxon>Eukaryota</taxon>
        <taxon>Metazoa</taxon>
        <taxon>Spiralia</taxon>
        <taxon>Lophotrochozoa</taxon>
        <taxon>Platyhelminthes</taxon>
        <taxon>Monogenea</taxon>
        <taxon>Polyopisthocotylea</taxon>
        <taxon>Polystomatidea</taxon>
        <taxon>Polystomatidae</taxon>
        <taxon>Protopolystoma</taxon>
    </lineage>
</organism>
<dbReference type="Proteomes" id="UP000784294">
    <property type="component" value="Unassembled WGS sequence"/>
</dbReference>
<dbReference type="AlphaFoldDB" id="A0A3S4ZVI9"/>
<keyword evidence="2" id="KW-1185">Reference proteome</keyword>
<proteinExistence type="predicted"/>
<gene>
    <name evidence="1" type="ORF">PXEA_LOCUS6503</name>
</gene>
<comment type="caution">
    <text evidence="1">The sequence shown here is derived from an EMBL/GenBank/DDBJ whole genome shotgun (WGS) entry which is preliminary data.</text>
</comment>
<sequence length="154" mass="17165">MRAHRFAELVVIAVSGKGTGASWNGEKSSVRRGWGGYVERAGREDKNGRAIEMQARTDKFIWTEINSEAGRKRECQAQLGSWHWIRPSGVTIKKANGGEQTLVTRVCREARRSKAKRVRQAVGSSVMPAALAPIHTRPYSYSVPITYGQTHRLT</sequence>
<reference evidence="1" key="1">
    <citation type="submission" date="2018-11" db="EMBL/GenBank/DDBJ databases">
        <authorList>
            <consortium name="Pathogen Informatics"/>
        </authorList>
    </citation>
    <scope>NUCLEOTIDE SEQUENCE</scope>
</reference>
<name>A0A3S4ZVI9_9PLAT</name>
<accession>A0A3S4ZVI9</accession>
<protein>
    <submittedName>
        <fullName evidence="1">Uncharacterized protein</fullName>
    </submittedName>
</protein>
<evidence type="ECO:0000313" key="1">
    <source>
        <dbReference type="EMBL" id="VEL13063.1"/>
    </source>
</evidence>
<dbReference type="EMBL" id="CAAALY010016670">
    <property type="protein sequence ID" value="VEL13063.1"/>
    <property type="molecule type" value="Genomic_DNA"/>
</dbReference>